<name>A0AAW1UZM4_9CUCU</name>
<feature type="non-terminal residue" evidence="1">
    <location>
        <position position="1"/>
    </location>
</feature>
<dbReference type="Proteomes" id="UP001431783">
    <property type="component" value="Unassembled WGS sequence"/>
</dbReference>
<dbReference type="AlphaFoldDB" id="A0AAW1UZM4"/>
<accession>A0AAW1UZM4</accession>
<protein>
    <submittedName>
        <fullName evidence="1">Uncharacterized protein</fullName>
    </submittedName>
</protein>
<comment type="caution">
    <text evidence="1">The sequence shown here is derived from an EMBL/GenBank/DDBJ whole genome shotgun (WGS) entry which is preliminary data.</text>
</comment>
<gene>
    <name evidence="1" type="ORF">WA026_013800</name>
</gene>
<reference evidence="1 2" key="1">
    <citation type="submission" date="2023-03" db="EMBL/GenBank/DDBJ databases">
        <title>Genome insight into feeding habits of ladybird beetles.</title>
        <authorList>
            <person name="Li H.-S."/>
            <person name="Huang Y.-H."/>
            <person name="Pang H."/>
        </authorList>
    </citation>
    <scope>NUCLEOTIDE SEQUENCE [LARGE SCALE GENOMIC DNA]</scope>
    <source>
        <strain evidence="1">SYSU_2023b</strain>
        <tissue evidence="1">Whole body</tissue>
    </source>
</reference>
<evidence type="ECO:0000313" key="2">
    <source>
        <dbReference type="Proteomes" id="UP001431783"/>
    </source>
</evidence>
<dbReference type="EMBL" id="JARQZJ010000097">
    <property type="protein sequence ID" value="KAK9885922.1"/>
    <property type="molecule type" value="Genomic_DNA"/>
</dbReference>
<evidence type="ECO:0000313" key="1">
    <source>
        <dbReference type="EMBL" id="KAK9885922.1"/>
    </source>
</evidence>
<proteinExistence type="predicted"/>
<keyword evidence="2" id="KW-1185">Reference proteome</keyword>
<organism evidence="1 2">
    <name type="scientific">Henosepilachna vigintioctopunctata</name>
    <dbReference type="NCBI Taxonomy" id="420089"/>
    <lineage>
        <taxon>Eukaryota</taxon>
        <taxon>Metazoa</taxon>
        <taxon>Ecdysozoa</taxon>
        <taxon>Arthropoda</taxon>
        <taxon>Hexapoda</taxon>
        <taxon>Insecta</taxon>
        <taxon>Pterygota</taxon>
        <taxon>Neoptera</taxon>
        <taxon>Endopterygota</taxon>
        <taxon>Coleoptera</taxon>
        <taxon>Polyphaga</taxon>
        <taxon>Cucujiformia</taxon>
        <taxon>Coccinelloidea</taxon>
        <taxon>Coccinellidae</taxon>
        <taxon>Epilachninae</taxon>
        <taxon>Epilachnini</taxon>
        <taxon>Henosepilachna</taxon>
    </lineage>
</organism>
<sequence length="116" mass="13824">KIFIDNTFSTHNCRNIWRLHYISFKTPYHPFEIDVRLPKKVPYAVPSLTWREFPRDVIAPFDQVAKTLRYPNRPSLWHGNHYHSNDSKTHNVSNFPSFIVARREIENVLTGLLIYD</sequence>